<proteinExistence type="predicted"/>
<protein>
    <submittedName>
        <fullName evidence="3">Metallo-mystery pair system four-Cys motif protein</fullName>
    </submittedName>
</protein>
<evidence type="ECO:0000313" key="3">
    <source>
        <dbReference type="EMBL" id="TPE53394.1"/>
    </source>
</evidence>
<dbReference type="RefSeq" id="WP_140588069.1">
    <property type="nucleotide sequence ID" value="NZ_VFRR01000010.1"/>
</dbReference>
<dbReference type="Pfam" id="PF20243">
    <property type="entry name" value="MbnP"/>
    <property type="match status" value="1"/>
</dbReference>
<evidence type="ECO:0000256" key="1">
    <source>
        <dbReference type="SAM" id="SignalP"/>
    </source>
</evidence>
<keyword evidence="1" id="KW-0732">Signal</keyword>
<feature type="chain" id="PRO_5021208909" evidence="1">
    <location>
        <begin position="19"/>
        <end position="543"/>
    </location>
</feature>
<dbReference type="PROSITE" id="PS51257">
    <property type="entry name" value="PROKAR_LIPOPROTEIN"/>
    <property type="match status" value="1"/>
</dbReference>
<dbReference type="InterPro" id="IPR046863">
    <property type="entry name" value="MbnP-like_dom"/>
</dbReference>
<evidence type="ECO:0000313" key="4">
    <source>
        <dbReference type="Proteomes" id="UP000315901"/>
    </source>
</evidence>
<reference evidence="3 4" key="1">
    <citation type="submission" date="2019-06" db="EMBL/GenBank/DDBJ databases">
        <title>A novel bacterium of genus Marinomonas, isolated from coastal sand.</title>
        <authorList>
            <person name="Huang H."/>
            <person name="Mo K."/>
            <person name="Hu Y."/>
        </authorList>
    </citation>
    <scope>NUCLEOTIDE SEQUENCE [LARGE SCALE GENOMIC DNA]</scope>
    <source>
        <strain evidence="3 4">HB171799</strain>
    </source>
</reference>
<evidence type="ECO:0000259" key="2">
    <source>
        <dbReference type="Pfam" id="PF20243"/>
    </source>
</evidence>
<sequence length="543" mass="56671">MKQLPMFTLTAVMAAMLAGCGDNSDSTTDNATSTKTTISGAVADGYLKGAKVCLDINKNQACDSGEPSAVTGDNGAYSLAATESDVSSYPLVVEVPATAIDSDTNQAVGTAYTLTAPAGKHEFISPLSTLVHQAMAEDSSLNPDTAAAAVKTELGMTNVDLFKDYIAHKTASTNDADTQTAYGNAHKAAQVMVKVMQANAAAVDGIEPVKAQRLLAKIAKQTVQSQGADLDTATVNSESAATLKAMLAASTSARESATQQVTINFDMQNNGTPVRCGDAITINDVNASDTAGKLVDTRFYISNLMMTDADGNAQLVYLDENYSQSKGVSLMDFGFDTDGNCSTSYKISITGYVAPGNYTGVTMTVGVPIYSADGTTKLNHSNKAGGENVPKPLVNTAMGWSWQGGRKFTRIEFAPTNGLTRTMGTEDTSDDKAATKWMVHLGSTGCYGDPTISGNETTCSNPNRLDLNFSSFDSTSQKVVLDIQKLFAESDLTKDTGGAVGCMSGTTDPECTPIFKALGLGLIGDKAGQTLTGDAVQTVFTVQ</sequence>
<feature type="domain" description="Copper-binding protein MbnP-like" evidence="2">
    <location>
        <begin position="258"/>
        <end position="503"/>
    </location>
</feature>
<feature type="signal peptide" evidence="1">
    <location>
        <begin position="1"/>
        <end position="18"/>
    </location>
</feature>
<organism evidence="3 4">
    <name type="scientific">Maribrevibacterium harenarium</name>
    <dbReference type="NCBI Taxonomy" id="2589817"/>
    <lineage>
        <taxon>Bacteria</taxon>
        <taxon>Pseudomonadati</taxon>
        <taxon>Pseudomonadota</taxon>
        <taxon>Gammaproteobacteria</taxon>
        <taxon>Oceanospirillales</taxon>
        <taxon>Oceanospirillaceae</taxon>
        <taxon>Maribrevibacterium</taxon>
    </lineage>
</organism>
<comment type="caution">
    <text evidence="3">The sequence shown here is derived from an EMBL/GenBank/DDBJ whole genome shotgun (WGS) entry which is preliminary data.</text>
</comment>
<dbReference type="InterPro" id="IPR023977">
    <property type="entry name" value="MbnP-like"/>
</dbReference>
<accession>A0A501WYP3</accession>
<dbReference type="Proteomes" id="UP000315901">
    <property type="component" value="Unassembled WGS sequence"/>
</dbReference>
<dbReference type="EMBL" id="VFRR01000010">
    <property type="protein sequence ID" value="TPE53394.1"/>
    <property type="molecule type" value="Genomic_DNA"/>
</dbReference>
<keyword evidence="4" id="KW-1185">Reference proteome</keyword>
<name>A0A501WYP3_9GAMM</name>
<dbReference type="OrthoDB" id="64245at2"/>
<dbReference type="NCBIfam" id="TIGR04052">
    <property type="entry name" value="MbnP_like_WxW"/>
    <property type="match status" value="1"/>
</dbReference>
<dbReference type="AlphaFoldDB" id="A0A501WYP3"/>
<gene>
    <name evidence="3" type="ORF">FJM67_06995</name>
</gene>